<proteinExistence type="predicted"/>
<organism evidence="2 3">
    <name type="scientific">Nakaseomyces bracarensis</name>
    <dbReference type="NCBI Taxonomy" id="273131"/>
    <lineage>
        <taxon>Eukaryota</taxon>
        <taxon>Fungi</taxon>
        <taxon>Dikarya</taxon>
        <taxon>Ascomycota</taxon>
        <taxon>Saccharomycotina</taxon>
        <taxon>Saccharomycetes</taxon>
        <taxon>Saccharomycetales</taxon>
        <taxon>Saccharomycetaceae</taxon>
        <taxon>Nakaseomyces</taxon>
    </lineage>
</organism>
<protein>
    <submittedName>
        <fullName evidence="2">Uncharacterized protein</fullName>
    </submittedName>
</protein>
<dbReference type="Proteomes" id="UP001623330">
    <property type="component" value="Unassembled WGS sequence"/>
</dbReference>
<evidence type="ECO:0000313" key="3">
    <source>
        <dbReference type="Proteomes" id="UP001623330"/>
    </source>
</evidence>
<evidence type="ECO:0000256" key="1">
    <source>
        <dbReference type="SAM" id="MobiDB-lite"/>
    </source>
</evidence>
<gene>
    <name evidence="2" type="ORF">RNJ44_03948</name>
</gene>
<keyword evidence="3" id="KW-1185">Reference proteome</keyword>
<evidence type="ECO:0000313" key="2">
    <source>
        <dbReference type="EMBL" id="KAL3233908.1"/>
    </source>
</evidence>
<feature type="region of interest" description="Disordered" evidence="1">
    <location>
        <begin position="49"/>
        <end position="110"/>
    </location>
</feature>
<dbReference type="EMBL" id="JBEVYD010000004">
    <property type="protein sequence ID" value="KAL3233908.1"/>
    <property type="molecule type" value="Genomic_DNA"/>
</dbReference>
<comment type="caution">
    <text evidence="2">The sequence shown here is derived from an EMBL/GenBank/DDBJ whole genome shotgun (WGS) entry which is preliminary data.</text>
</comment>
<sequence>MTLDRPTPAQLNSLRLSDDIAKRQQIVIYSRYLNNLGYYKELQEQELQEPVYTETTEEEEAQEQERARILGRGEPCVTGHGPHTDCRVSNAQSSSEQLIDSDESSHSDMSSNCSSVLSCDVFRTSTENSVYSDTTTESKCTLHPNGIRYRVIDVFLKRP</sequence>
<name>A0ABR4NYD3_9SACH</name>
<accession>A0ABR4NYD3</accession>
<feature type="compositionally biased region" description="Polar residues" evidence="1">
    <location>
        <begin position="87"/>
        <end position="98"/>
    </location>
</feature>
<reference evidence="2 3" key="1">
    <citation type="submission" date="2024-05" db="EMBL/GenBank/DDBJ databases">
        <title>Long read based assembly of the Candida bracarensis genome reveals expanded adhesin content.</title>
        <authorList>
            <person name="Marcet-Houben M."/>
            <person name="Ksiezopolska E."/>
            <person name="Gabaldon T."/>
        </authorList>
    </citation>
    <scope>NUCLEOTIDE SEQUENCE [LARGE SCALE GENOMIC DNA]</scope>
    <source>
        <strain evidence="2 3">CBM6</strain>
    </source>
</reference>